<keyword evidence="9 15" id="KW-0540">Nuclease</keyword>
<dbReference type="GO" id="GO:0046872">
    <property type="term" value="F:metal ion binding"/>
    <property type="evidence" value="ECO:0007669"/>
    <property type="project" value="UniProtKB-KW"/>
</dbReference>
<dbReference type="AlphaFoldDB" id="A0A1F6FHF3"/>
<dbReference type="Gene3D" id="3.30.160.20">
    <property type="match status" value="1"/>
</dbReference>
<evidence type="ECO:0000313" key="20">
    <source>
        <dbReference type="Proteomes" id="UP000177325"/>
    </source>
</evidence>
<evidence type="ECO:0000256" key="3">
    <source>
        <dbReference type="ARBA" id="ARBA00010183"/>
    </source>
</evidence>
<sequence length="237" mass="26732">MSERNIESDLQMLQEILGVTFADPTILLSAVTHRSYLNEHREATWEHNERLEFLGDAVLELVVTDYLFSKYPEKPEGELTAIRAALVNTNSLAAASEILGVNKYLLMSKGESKDEGRARQYILANVFESCIGAMYLDQGYDSAKKFIADRLFGNTEDIVKQRLWQDAKSRFQELSQEHASITPTYDTLSQDGPDHDRIFTVGVFLRHEKVGEGKGRSKQEAEQQAAQAAIKAKGWDE</sequence>
<name>A0A1F6FHF3_9BACT</name>
<keyword evidence="6 15" id="KW-0698">rRNA processing</keyword>
<dbReference type="PANTHER" id="PTHR11207">
    <property type="entry name" value="RIBONUCLEASE III"/>
    <property type="match status" value="1"/>
</dbReference>
<dbReference type="GO" id="GO:0010468">
    <property type="term" value="P:regulation of gene expression"/>
    <property type="evidence" value="ECO:0007669"/>
    <property type="project" value="TreeGrafter"/>
</dbReference>
<feature type="binding site" evidence="15">
    <location>
        <position position="128"/>
    </location>
    <ligand>
        <name>Mg(2+)</name>
        <dbReference type="ChEBI" id="CHEBI:18420"/>
    </ligand>
</feature>
<organism evidence="19 20">
    <name type="scientific">Candidatus Kaiserbacteria bacterium RIFCSPLOWO2_12_FULL_45_26</name>
    <dbReference type="NCBI Taxonomy" id="1798525"/>
    <lineage>
        <taxon>Bacteria</taxon>
        <taxon>Candidatus Kaiseribacteriota</taxon>
    </lineage>
</organism>
<comment type="subunit">
    <text evidence="4 15">Homodimer.</text>
</comment>
<keyword evidence="13 15" id="KW-0460">Magnesium</keyword>
<comment type="similarity">
    <text evidence="3">Belongs to the ribonuclease III family.</text>
</comment>
<evidence type="ECO:0000256" key="5">
    <source>
        <dbReference type="ARBA" id="ARBA00022490"/>
    </source>
</evidence>
<comment type="subcellular location">
    <subcellularLocation>
        <location evidence="2 15">Cytoplasm</location>
    </subcellularLocation>
</comment>
<dbReference type="InterPro" id="IPR000999">
    <property type="entry name" value="RNase_III_dom"/>
</dbReference>
<evidence type="ECO:0000256" key="4">
    <source>
        <dbReference type="ARBA" id="ARBA00011738"/>
    </source>
</evidence>
<dbReference type="GO" id="GO:0019843">
    <property type="term" value="F:rRNA binding"/>
    <property type="evidence" value="ECO:0007669"/>
    <property type="project" value="UniProtKB-KW"/>
</dbReference>
<feature type="region of interest" description="Disordered" evidence="16">
    <location>
        <begin position="211"/>
        <end position="237"/>
    </location>
</feature>
<dbReference type="EMBL" id="MFMM01000001">
    <property type="protein sequence ID" value="OGG85290.1"/>
    <property type="molecule type" value="Genomic_DNA"/>
</dbReference>
<evidence type="ECO:0000256" key="6">
    <source>
        <dbReference type="ARBA" id="ARBA00022552"/>
    </source>
</evidence>
<evidence type="ECO:0000256" key="8">
    <source>
        <dbReference type="ARBA" id="ARBA00022694"/>
    </source>
</evidence>
<dbReference type="GO" id="GO:0042802">
    <property type="term" value="F:identical protein binding"/>
    <property type="evidence" value="ECO:0007669"/>
    <property type="project" value="UniProtKB-ARBA"/>
</dbReference>
<keyword evidence="14 15" id="KW-0694">RNA-binding</keyword>
<dbReference type="HAMAP" id="MF_00104">
    <property type="entry name" value="RNase_III"/>
    <property type="match status" value="1"/>
</dbReference>
<evidence type="ECO:0000256" key="14">
    <source>
        <dbReference type="ARBA" id="ARBA00022884"/>
    </source>
</evidence>
<dbReference type="FunFam" id="3.30.160.20:FF:000003">
    <property type="entry name" value="Ribonuclease 3"/>
    <property type="match status" value="1"/>
</dbReference>
<dbReference type="GO" id="GO:0005737">
    <property type="term" value="C:cytoplasm"/>
    <property type="evidence" value="ECO:0007669"/>
    <property type="project" value="UniProtKB-SubCell"/>
</dbReference>
<dbReference type="STRING" id="1798525.A3G90_04525"/>
<dbReference type="Pfam" id="PF00035">
    <property type="entry name" value="dsrm"/>
    <property type="match status" value="1"/>
</dbReference>
<evidence type="ECO:0000256" key="9">
    <source>
        <dbReference type="ARBA" id="ARBA00022722"/>
    </source>
</evidence>
<feature type="compositionally biased region" description="Basic and acidic residues" evidence="16">
    <location>
        <begin position="211"/>
        <end position="221"/>
    </location>
</feature>
<dbReference type="Gene3D" id="1.10.1520.10">
    <property type="entry name" value="Ribonuclease III domain"/>
    <property type="match status" value="1"/>
</dbReference>
<evidence type="ECO:0000256" key="15">
    <source>
        <dbReference type="HAMAP-Rule" id="MF_00104"/>
    </source>
</evidence>
<dbReference type="PROSITE" id="PS50137">
    <property type="entry name" value="DS_RBD"/>
    <property type="match status" value="1"/>
</dbReference>
<dbReference type="InterPro" id="IPR036389">
    <property type="entry name" value="RNase_III_sf"/>
</dbReference>
<dbReference type="PROSITE" id="PS00517">
    <property type="entry name" value="RNASE_3_1"/>
    <property type="match status" value="1"/>
</dbReference>
<dbReference type="PROSITE" id="PS50142">
    <property type="entry name" value="RNASE_3_2"/>
    <property type="match status" value="1"/>
</dbReference>
<evidence type="ECO:0000256" key="11">
    <source>
        <dbReference type="ARBA" id="ARBA00022759"/>
    </source>
</evidence>
<dbReference type="FunFam" id="1.10.1520.10:FF:000001">
    <property type="entry name" value="Ribonuclease 3"/>
    <property type="match status" value="1"/>
</dbReference>
<comment type="catalytic activity">
    <reaction evidence="1 15">
        <text>Endonucleolytic cleavage to 5'-phosphomonoester.</text>
        <dbReference type="EC" id="3.1.26.3"/>
    </reaction>
</comment>
<evidence type="ECO:0000313" key="19">
    <source>
        <dbReference type="EMBL" id="OGG85290.1"/>
    </source>
</evidence>
<evidence type="ECO:0000256" key="13">
    <source>
        <dbReference type="ARBA" id="ARBA00022842"/>
    </source>
</evidence>
<dbReference type="InterPro" id="IPR014720">
    <property type="entry name" value="dsRBD_dom"/>
</dbReference>
<dbReference type="CDD" id="cd10845">
    <property type="entry name" value="DSRM_RNAse_III_family"/>
    <property type="match status" value="1"/>
</dbReference>
<comment type="cofactor">
    <cofactor evidence="15">
        <name>Mg(2+)</name>
        <dbReference type="ChEBI" id="CHEBI:18420"/>
    </cofactor>
</comment>
<evidence type="ECO:0000256" key="2">
    <source>
        <dbReference type="ARBA" id="ARBA00004496"/>
    </source>
</evidence>
<dbReference type="GO" id="GO:0003725">
    <property type="term" value="F:double-stranded RNA binding"/>
    <property type="evidence" value="ECO:0007669"/>
    <property type="project" value="TreeGrafter"/>
</dbReference>
<comment type="function">
    <text evidence="15">Digests double-stranded RNA. Involved in the processing of primary rRNA transcript to yield the immediate precursors to the large and small rRNAs (23S and 16S). Processes some mRNAs, and tRNAs when they are encoded in the rRNA operon. Processes pre-crRNA and tracrRNA of type II CRISPR loci if present in the organism.</text>
</comment>
<dbReference type="PANTHER" id="PTHR11207:SF0">
    <property type="entry name" value="RIBONUCLEASE 3"/>
    <property type="match status" value="1"/>
</dbReference>
<keyword evidence="15" id="KW-0699">rRNA-binding</keyword>
<keyword evidence="5 15" id="KW-0963">Cytoplasm</keyword>
<dbReference type="NCBIfam" id="TIGR02191">
    <property type="entry name" value="RNaseIII"/>
    <property type="match status" value="1"/>
</dbReference>
<keyword evidence="12 15" id="KW-0378">Hydrolase</keyword>
<evidence type="ECO:0000256" key="7">
    <source>
        <dbReference type="ARBA" id="ARBA00022664"/>
    </source>
</evidence>
<dbReference type="SUPFAM" id="SSF54768">
    <property type="entry name" value="dsRNA-binding domain-like"/>
    <property type="match status" value="1"/>
</dbReference>
<feature type="active site" evidence="15">
    <location>
        <position position="128"/>
    </location>
</feature>
<dbReference type="GO" id="GO:0006397">
    <property type="term" value="P:mRNA processing"/>
    <property type="evidence" value="ECO:0007669"/>
    <property type="project" value="UniProtKB-UniRule"/>
</dbReference>
<keyword evidence="7 15" id="KW-0507">mRNA processing</keyword>
<evidence type="ECO:0000256" key="16">
    <source>
        <dbReference type="SAM" id="MobiDB-lite"/>
    </source>
</evidence>
<evidence type="ECO:0000256" key="1">
    <source>
        <dbReference type="ARBA" id="ARBA00000109"/>
    </source>
</evidence>
<feature type="binding site" evidence="15">
    <location>
        <position position="52"/>
    </location>
    <ligand>
        <name>Mg(2+)</name>
        <dbReference type="ChEBI" id="CHEBI:18420"/>
    </ligand>
</feature>
<dbReference type="Proteomes" id="UP000177325">
    <property type="component" value="Unassembled WGS sequence"/>
</dbReference>
<proteinExistence type="inferred from homology"/>
<evidence type="ECO:0000256" key="10">
    <source>
        <dbReference type="ARBA" id="ARBA00022723"/>
    </source>
</evidence>
<feature type="active site" evidence="15">
    <location>
        <position position="56"/>
    </location>
</feature>
<comment type="caution">
    <text evidence="19">The sequence shown here is derived from an EMBL/GenBank/DDBJ whole genome shotgun (WGS) entry which is preliminary data.</text>
</comment>
<dbReference type="GO" id="GO:0008033">
    <property type="term" value="P:tRNA processing"/>
    <property type="evidence" value="ECO:0007669"/>
    <property type="project" value="UniProtKB-KW"/>
</dbReference>
<feature type="domain" description="RNase III" evidence="18">
    <location>
        <begin position="10"/>
        <end position="139"/>
    </location>
</feature>
<dbReference type="EC" id="3.1.26.3" evidence="15"/>
<feature type="binding site" evidence="15">
    <location>
        <position position="125"/>
    </location>
    <ligand>
        <name>Mg(2+)</name>
        <dbReference type="ChEBI" id="CHEBI:18420"/>
    </ligand>
</feature>
<gene>
    <name evidence="15" type="primary">rnc</name>
    <name evidence="19" type="ORF">A3G90_04525</name>
</gene>
<dbReference type="SUPFAM" id="SSF69065">
    <property type="entry name" value="RNase III domain-like"/>
    <property type="match status" value="1"/>
</dbReference>
<keyword evidence="10 15" id="KW-0479">Metal-binding</keyword>
<reference evidence="19 20" key="1">
    <citation type="journal article" date="2016" name="Nat. Commun.">
        <title>Thousands of microbial genomes shed light on interconnected biogeochemical processes in an aquifer system.</title>
        <authorList>
            <person name="Anantharaman K."/>
            <person name="Brown C.T."/>
            <person name="Hug L.A."/>
            <person name="Sharon I."/>
            <person name="Castelle C.J."/>
            <person name="Probst A.J."/>
            <person name="Thomas B.C."/>
            <person name="Singh A."/>
            <person name="Wilkins M.J."/>
            <person name="Karaoz U."/>
            <person name="Brodie E.L."/>
            <person name="Williams K.H."/>
            <person name="Hubbard S.S."/>
            <person name="Banfield J.F."/>
        </authorList>
    </citation>
    <scope>NUCLEOTIDE SEQUENCE [LARGE SCALE GENOMIC DNA]</scope>
</reference>
<dbReference type="GO" id="GO:0006364">
    <property type="term" value="P:rRNA processing"/>
    <property type="evidence" value="ECO:0007669"/>
    <property type="project" value="UniProtKB-UniRule"/>
</dbReference>
<dbReference type="GO" id="GO:0004525">
    <property type="term" value="F:ribonuclease III activity"/>
    <property type="evidence" value="ECO:0007669"/>
    <property type="project" value="UniProtKB-UniRule"/>
</dbReference>
<dbReference type="Pfam" id="PF14622">
    <property type="entry name" value="Ribonucleas_3_3"/>
    <property type="match status" value="1"/>
</dbReference>
<keyword evidence="8 15" id="KW-0819">tRNA processing</keyword>
<evidence type="ECO:0000259" key="17">
    <source>
        <dbReference type="PROSITE" id="PS50137"/>
    </source>
</evidence>
<dbReference type="CDD" id="cd00593">
    <property type="entry name" value="RIBOc"/>
    <property type="match status" value="1"/>
</dbReference>
<keyword evidence="11 15" id="KW-0255">Endonuclease</keyword>
<evidence type="ECO:0000259" key="18">
    <source>
        <dbReference type="PROSITE" id="PS50142"/>
    </source>
</evidence>
<dbReference type="SMART" id="SM00535">
    <property type="entry name" value="RIBOc"/>
    <property type="match status" value="1"/>
</dbReference>
<evidence type="ECO:0000256" key="12">
    <source>
        <dbReference type="ARBA" id="ARBA00022801"/>
    </source>
</evidence>
<feature type="domain" description="DRBM" evidence="17">
    <location>
        <begin position="166"/>
        <end position="231"/>
    </location>
</feature>
<dbReference type="InterPro" id="IPR011907">
    <property type="entry name" value="RNase_III"/>
</dbReference>
<accession>A0A1F6FHF3</accession>
<dbReference type="SMART" id="SM00358">
    <property type="entry name" value="DSRM"/>
    <property type="match status" value="1"/>
</dbReference>
<protein>
    <recommendedName>
        <fullName evidence="15">Ribonuclease 3</fullName>
        <ecNumber evidence="15">3.1.26.3</ecNumber>
    </recommendedName>
    <alternativeName>
        <fullName evidence="15">Ribonuclease III</fullName>
        <shortName evidence="15">RNase III</shortName>
    </alternativeName>
</protein>